<dbReference type="GO" id="GO:0003924">
    <property type="term" value="F:GTPase activity"/>
    <property type="evidence" value="ECO:0007669"/>
    <property type="project" value="UniProtKB-UniRule"/>
</dbReference>
<dbReference type="GO" id="GO:0015031">
    <property type="term" value="P:protein transport"/>
    <property type="evidence" value="ECO:0007669"/>
    <property type="project" value="UniProtKB-KW"/>
</dbReference>
<keyword evidence="11" id="KW-1006">Bacterial flagellum protein export</keyword>
<evidence type="ECO:0000256" key="12">
    <source>
        <dbReference type="ARBA" id="ARBA00025337"/>
    </source>
</evidence>
<comment type="caution">
    <text evidence="16">The sequence shown here is derived from an EMBL/GenBank/DDBJ whole genome shotgun (WGS) entry which is preliminary data.</text>
</comment>
<evidence type="ECO:0000256" key="4">
    <source>
        <dbReference type="ARBA" id="ARBA00022448"/>
    </source>
</evidence>
<organism evidence="16 17">
    <name type="scientific">Clostridium novyi A str. 4552</name>
    <dbReference type="NCBI Taxonomy" id="1444289"/>
    <lineage>
        <taxon>Bacteria</taxon>
        <taxon>Bacillati</taxon>
        <taxon>Bacillota</taxon>
        <taxon>Clostridia</taxon>
        <taxon>Eubacteriales</taxon>
        <taxon>Clostridiaceae</taxon>
        <taxon>Clostridium</taxon>
    </lineage>
</organism>
<dbReference type="SMART" id="SM00382">
    <property type="entry name" value="AAA"/>
    <property type="match status" value="1"/>
</dbReference>
<evidence type="ECO:0000256" key="7">
    <source>
        <dbReference type="ARBA" id="ARBA00022795"/>
    </source>
</evidence>
<dbReference type="InterPro" id="IPR047040">
    <property type="entry name" value="FlhF__GTPase_dom"/>
</dbReference>
<keyword evidence="16" id="KW-0966">Cell projection</keyword>
<evidence type="ECO:0000256" key="8">
    <source>
        <dbReference type="ARBA" id="ARBA00022927"/>
    </source>
</evidence>
<dbReference type="GO" id="GO:0005886">
    <property type="term" value="C:plasma membrane"/>
    <property type="evidence" value="ECO:0007669"/>
    <property type="project" value="UniProtKB-SubCell"/>
</dbReference>
<dbReference type="Pfam" id="PF00448">
    <property type="entry name" value="SRP54"/>
    <property type="match status" value="1"/>
</dbReference>
<dbReference type="FunFam" id="3.40.50.300:FF:000695">
    <property type="entry name" value="Flagellar biosynthesis regulator FlhF"/>
    <property type="match status" value="1"/>
</dbReference>
<keyword evidence="6" id="KW-0547">Nucleotide-binding</keyword>
<evidence type="ECO:0000256" key="5">
    <source>
        <dbReference type="ARBA" id="ARBA00022475"/>
    </source>
</evidence>
<dbReference type="OrthoDB" id="9778554at2"/>
<dbReference type="AlphaFoldDB" id="A0A0A0IA08"/>
<comment type="subcellular location">
    <subcellularLocation>
        <location evidence="1">Cell membrane</location>
        <topology evidence="1">Peripheral membrane protein</topology>
        <orientation evidence="1">Cytoplasmic side</orientation>
    </subcellularLocation>
</comment>
<dbReference type="GO" id="GO:0006614">
    <property type="term" value="P:SRP-dependent cotranslational protein targeting to membrane"/>
    <property type="evidence" value="ECO:0007669"/>
    <property type="project" value="UniProtKB-UniRule"/>
</dbReference>
<dbReference type="PANTHER" id="PTHR43134">
    <property type="entry name" value="SIGNAL RECOGNITION PARTICLE RECEPTOR SUBUNIT ALPHA"/>
    <property type="match status" value="1"/>
</dbReference>
<dbReference type="PANTHER" id="PTHR43134:SF3">
    <property type="entry name" value="FLAGELLAR BIOSYNTHESIS PROTEIN FLHF"/>
    <property type="match status" value="1"/>
</dbReference>
<evidence type="ECO:0000256" key="6">
    <source>
        <dbReference type="ARBA" id="ARBA00022741"/>
    </source>
</evidence>
<evidence type="ECO:0000313" key="16">
    <source>
        <dbReference type="EMBL" id="KGM97393.1"/>
    </source>
</evidence>
<dbReference type="InterPro" id="IPR000897">
    <property type="entry name" value="SRP54_GTPase_dom"/>
</dbReference>
<dbReference type="SUPFAM" id="SSF52540">
    <property type="entry name" value="P-loop containing nucleoside triphosphate hydrolases"/>
    <property type="match status" value="1"/>
</dbReference>
<accession>A0A0A0IA08</accession>
<dbReference type="Gene3D" id="3.40.50.300">
    <property type="entry name" value="P-loop containing nucleotide triphosphate hydrolases"/>
    <property type="match status" value="1"/>
</dbReference>
<evidence type="ECO:0000313" key="17">
    <source>
        <dbReference type="Proteomes" id="UP000030012"/>
    </source>
</evidence>
<keyword evidence="16" id="KW-0969">Cilium</keyword>
<evidence type="ECO:0000256" key="2">
    <source>
        <dbReference type="ARBA" id="ARBA00008531"/>
    </source>
</evidence>
<dbReference type="SMART" id="SM00962">
    <property type="entry name" value="SRP54"/>
    <property type="match status" value="1"/>
</dbReference>
<comment type="similarity">
    <text evidence="2">Belongs to the GTP-binding SRP family.</text>
</comment>
<evidence type="ECO:0000256" key="1">
    <source>
        <dbReference type="ARBA" id="ARBA00004413"/>
    </source>
</evidence>
<keyword evidence="9" id="KW-0342">GTP-binding</keyword>
<dbReference type="GO" id="GO:0044781">
    <property type="term" value="P:bacterial-type flagellum organization"/>
    <property type="evidence" value="ECO:0007669"/>
    <property type="project" value="UniProtKB-UniRule"/>
</dbReference>
<dbReference type="EMBL" id="JENJ01000011">
    <property type="protein sequence ID" value="KGM97393.1"/>
    <property type="molecule type" value="Genomic_DNA"/>
</dbReference>
<dbReference type="InterPro" id="IPR003593">
    <property type="entry name" value="AAA+_ATPase"/>
</dbReference>
<protein>
    <recommendedName>
        <fullName evidence="3 13">Flagellar biosynthesis protein FlhF</fullName>
    </recommendedName>
</protein>
<dbReference type="CDD" id="cd17873">
    <property type="entry name" value="FlhF"/>
    <property type="match status" value="1"/>
</dbReference>
<dbReference type="NCBIfam" id="TIGR03499">
    <property type="entry name" value="FlhF"/>
    <property type="match status" value="1"/>
</dbReference>
<keyword evidence="4" id="KW-0813">Transport</keyword>
<dbReference type="InterPro" id="IPR027417">
    <property type="entry name" value="P-loop_NTPase"/>
</dbReference>
<keyword evidence="7" id="KW-1005">Bacterial flagellum biogenesis</keyword>
<dbReference type="Gene3D" id="1.20.120.1380">
    <property type="entry name" value="Flagellar FlhF biosynthesis protein, N domain"/>
    <property type="match status" value="1"/>
</dbReference>
<keyword evidence="8" id="KW-0653">Protein transport</keyword>
<evidence type="ECO:0000256" key="13">
    <source>
        <dbReference type="NCBIfam" id="TIGR03499"/>
    </source>
</evidence>
<evidence type="ECO:0000256" key="3">
    <source>
        <dbReference type="ARBA" id="ARBA00014919"/>
    </source>
</evidence>
<dbReference type="InterPro" id="IPR020006">
    <property type="entry name" value="FlhF"/>
</dbReference>
<comment type="function">
    <text evidence="12">Necessary for flagellar biosynthesis. May be involved in translocation of the flagellum.</text>
</comment>
<evidence type="ECO:0000259" key="14">
    <source>
        <dbReference type="SMART" id="SM00382"/>
    </source>
</evidence>
<dbReference type="RefSeq" id="WP_039253493.1">
    <property type="nucleotide sequence ID" value="NZ_JENJ01000011.1"/>
</dbReference>
<proteinExistence type="inferred from homology"/>
<sequence length="411" mass="46026">MIVRKYLVSSMNEAMNKIRYDLGRDAVIINQRKVRKKGFKGLFSPKILEVTAAIDNKEKVNKPMKDSINAIKKALENKEKDSRIEPKKQAKIQPKRENNIIKETKVENEVKEEKKVLYGKDIFAQLDNTVKENNFLIKEMQDMKKMISNLSEVAVASSESKKTFTEKVLENSDLNKSIIRKIEKIVHENTKDIEDKEKVKEAICDIVSISNSDIKGVVALVGPTGVGKTTTIAKLAGRLALIEKKKVGLITVDTYRIGAIEQLSTYASIMSIPFKSVFSMKEMEAALVSMKDCDIILVDTTGRSSKNIMQIAELNAFVQKANTENVFLVISATTKNRDIESIIEGYKTLNYTNVIITKLDETTTYGSILNILSSANKPLSFVTTGQNVPDDFKNITKEEVAKLILGEESIC</sequence>
<evidence type="ECO:0000256" key="9">
    <source>
        <dbReference type="ARBA" id="ARBA00023134"/>
    </source>
</evidence>
<evidence type="ECO:0000256" key="11">
    <source>
        <dbReference type="ARBA" id="ARBA00023225"/>
    </source>
</evidence>
<evidence type="ECO:0000259" key="15">
    <source>
        <dbReference type="SMART" id="SM00962"/>
    </source>
</evidence>
<reference evidence="16 17" key="1">
    <citation type="submission" date="2014-01" db="EMBL/GenBank/DDBJ databases">
        <title>Plasmidome dynamics in the species complex Clostridium novyi sensu lato converts strains of independent lineages into distinctly different pathogens.</title>
        <authorList>
            <person name="Skarin H."/>
            <person name="Segerman B."/>
        </authorList>
    </citation>
    <scope>NUCLEOTIDE SEQUENCE [LARGE SCALE GENOMIC DNA]</scope>
    <source>
        <strain evidence="16 17">4552</strain>
    </source>
</reference>
<dbReference type="GO" id="GO:0005047">
    <property type="term" value="F:signal recognition particle binding"/>
    <property type="evidence" value="ECO:0007669"/>
    <property type="project" value="TreeGrafter"/>
</dbReference>
<gene>
    <name evidence="16" type="ORF">Z968_03765</name>
</gene>
<keyword evidence="10" id="KW-0472">Membrane</keyword>
<name>A0A0A0IA08_CLONO</name>
<evidence type="ECO:0000256" key="10">
    <source>
        <dbReference type="ARBA" id="ARBA00023136"/>
    </source>
</evidence>
<feature type="domain" description="SRP54-type proteins GTP-binding" evidence="15">
    <location>
        <begin position="215"/>
        <end position="406"/>
    </location>
</feature>
<keyword evidence="16" id="KW-0282">Flagellum</keyword>
<feature type="domain" description="AAA+ ATPase" evidence="14">
    <location>
        <begin position="214"/>
        <end position="359"/>
    </location>
</feature>
<dbReference type="GO" id="GO:0005525">
    <property type="term" value="F:GTP binding"/>
    <property type="evidence" value="ECO:0007669"/>
    <property type="project" value="UniProtKB-UniRule"/>
</dbReference>
<dbReference type="Proteomes" id="UP000030012">
    <property type="component" value="Unassembled WGS sequence"/>
</dbReference>
<keyword evidence="5" id="KW-1003">Cell membrane</keyword>